<accession>A0A016T3R7</accession>
<reference evidence="3" key="1">
    <citation type="journal article" date="2015" name="Nat. Genet.">
        <title>The genome and transcriptome of the zoonotic hookworm Ancylostoma ceylanicum identify infection-specific gene families.</title>
        <authorList>
            <person name="Schwarz E.M."/>
            <person name="Hu Y."/>
            <person name="Antoshechkin I."/>
            <person name="Miller M.M."/>
            <person name="Sternberg P.W."/>
            <person name="Aroian R.V."/>
        </authorList>
    </citation>
    <scope>NUCLEOTIDE SEQUENCE</scope>
    <source>
        <strain evidence="3">HY135</strain>
    </source>
</reference>
<comment type="caution">
    <text evidence="2">The sequence shown here is derived from an EMBL/GenBank/DDBJ whole genome shotgun (WGS) entry which is preliminary data.</text>
</comment>
<protein>
    <submittedName>
        <fullName evidence="2">Uncharacterized protein</fullName>
    </submittedName>
</protein>
<evidence type="ECO:0000313" key="3">
    <source>
        <dbReference type="Proteomes" id="UP000024635"/>
    </source>
</evidence>
<sequence length="86" mass="9948">MITSELVRTLPSELVRNMESDLVCSVSKIIHRCVVENLRSNPRNASNHAENKKSKPGFELDTPPVRRAEVVYYTKLMLNYTYYAYP</sequence>
<evidence type="ECO:0000313" key="2">
    <source>
        <dbReference type="EMBL" id="EYB97234.1"/>
    </source>
</evidence>
<organism evidence="2 3">
    <name type="scientific">Ancylostoma ceylanicum</name>
    <dbReference type="NCBI Taxonomy" id="53326"/>
    <lineage>
        <taxon>Eukaryota</taxon>
        <taxon>Metazoa</taxon>
        <taxon>Ecdysozoa</taxon>
        <taxon>Nematoda</taxon>
        <taxon>Chromadorea</taxon>
        <taxon>Rhabditida</taxon>
        <taxon>Rhabditina</taxon>
        <taxon>Rhabditomorpha</taxon>
        <taxon>Strongyloidea</taxon>
        <taxon>Ancylostomatidae</taxon>
        <taxon>Ancylostomatinae</taxon>
        <taxon>Ancylostoma</taxon>
    </lineage>
</organism>
<dbReference type="AlphaFoldDB" id="A0A016T3R7"/>
<gene>
    <name evidence="2" type="primary">Acey_s0142.g2310</name>
    <name evidence="2" type="ORF">Y032_0142g2310</name>
</gene>
<name>A0A016T3R7_9BILA</name>
<dbReference type="EMBL" id="JARK01001478">
    <property type="protein sequence ID" value="EYB97234.1"/>
    <property type="molecule type" value="Genomic_DNA"/>
</dbReference>
<feature type="region of interest" description="Disordered" evidence="1">
    <location>
        <begin position="41"/>
        <end position="61"/>
    </location>
</feature>
<dbReference type="Proteomes" id="UP000024635">
    <property type="component" value="Unassembled WGS sequence"/>
</dbReference>
<keyword evidence="3" id="KW-1185">Reference proteome</keyword>
<feature type="compositionally biased region" description="Basic and acidic residues" evidence="1">
    <location>
        <begin position="49"/>
        <end position="61"/>
    </location>
</feature>
<dbReference type="OrthoDB" id="9989112at2759"/>
<proteinExistence type="predicted"/>
<evidence type="ECO:0000256" key="1">
    <source>
        <dbReference type="SAM" id="MobiDB-lite"/>
    </source>
</evidence>